<dbReference type="GeneID" id="19973971"/>
<feature type="region of interest" description="Disordered" evidence="5">
    <location>
        <begin position="1"/>
        <end position="40"/>
    </location>
</feature>
<keyword evidence="3" id="KW-0804">Transcription</keyword>
<evidence type="ECO:0000259" key="6">
    <source>
        <dbReference type="PROSITE" id="PS50048"/>
    </source>
</evidence>
<name>W2RQJ9_CYPE1</name>
<reference evidence="7 8" key="1">
    <citation type="submission" date="2013-03" db="EMBL/GenBank/DDBJ databases">
        <title>The Genome Sequence of Phialophora europaea CBS 101466.</title>
        <authorList>
            <consortium name="The Broad Institute Genomics Platform"/>
            <person name="Cuomo C."/>
            <person name="de Hoog S."/>
            <person name="Gorbushina A."/>
            <person name="Walker B."/>
            <person name="Young S.K."/>
            <person name="Zeng Q."/>
            <person name="Gargeya S."/>
            <person name="Fitzgerald M."/>
            <person name="Haas B."/>
            <person name="Abouelleil A."/>
            <person name="Allen A.W."/>
            <person name="Alvarado L."/>
            <person name="Arachchi H.M."/>
            <person name="Berlin A.M."/>
            <person name="Chapman S.B."/>
            <person name="Gainer-Dewar J."/>
            <person name="Goldberg J."/>
            <person name="Griggs A."/>
            <person name="Gujja S."/>
            <person name="Hansen M."/>
            <person name="Howarth C."/>
            <person name="Imamovic A."/>
            <person name="Ireland A."/>
            <person name="Larimer J."/>
            <person name="McCowan C."/>
            <person name="Murphy C."/>
            <person name="Pearson M."/>
            <person name="Poon T.W."/>
            <person name="Priest M."/>
            <person name="Roberts A."/>
            <person name="Saif S."/>
            <person name="Shea T."/>
            <person name="Sisk P."/>
            <person name="Sykes S."/>
            <person name="Wortman J."/>
            <person name="Nusbaum C."/>
            <person name="Birren B."/>
        </authorList>
    </citation>
    <scope>NUCLEOTIDE SEQUENCE [LARGE SCALE GENOMIC DNA]</scope>
    <source>
        <strain evidence="7 8">CBS 101466</strain>
    </source>
</reference>
<keyword evidence="2" id="KW-0238">DNA-binding</keyword>
<dbReference type="RefSeq" id="XP_008719184.1">
    <property type="nucleotide sequence ID" value="XM_008720962.1"/>
</dbReference>
<organism evidence="7 8">
    <name type="scientific">Cyphellophora europaea (strain CBS 101466)</name>
    <name type="common">Phialophora europaea</name>
    <dbReference type="NCBI Taxonomy" id="1220924"/>
    <lineage>
        <taxon>Eukaryota</taxon>
        <taxon>Fungi</taxon>
        <taxon>Dikarya</taxon>
        <taxon>Ascomycota</taxon>
        <taxon>Pezizomycotina</taxon>
        <taxon>Eurotiomycetes</taxon>
        <taxon>Chaetothyriomycetidae</taxon>
        <taxon>Chaetothyriales</taxon>
        <taxon>Cyphellophoraceae</taxon>
        <taxon>Cyphellophora</taxon>
    </lineage>
</organism>
<dbReference type="AlphaFoldDB" id="W2RQJ9"/>
<keyword evidence="4" id="KW-0539">Nucleus</keyword>
<feature type="region of interest" description="Disordered" evidence="5">
    <location>
        <begin position="595"/>
        <end position="643"/>
    </location>
</feature>
<dbReference type="GO" id="GO:0000981">
    <property type="term" value="F:DNA-binding transcription factor activity, RNA polymerase II-specific"/>
    <property type="evidence" value="ECO:0007669"/>
    <property type="project" value="InterPro"/>
</dbReference>
<dbReference type="GO" id="GO:0008270">
    <property type="term" value="F:zinc ion binding"/>
    <property type="evidence" value="ECO:0007669"/>
    <property type="project" value="InterPro"/>
</dbReference>
<dbReference type="OrthoDB" id="5412288at2759"/>
<feature type="domain" description="Zn(2)-C6 fungal-type" evidence="6">
    <location>
        <begin position="455"/>
        <end position="489"/>
    </location>
</feature>
<dbReference type="InterPro" id="IPR001138">
    <property type="entry name" value="Zn2Cys6_DnaBD"/>
</dbReference>
<feature type="region of interest" description="Disordered" evidence="5">
    <location>
        <begin position="192"/>
        <end position="233"/>
    </location>
</feature>
<evidence type="ECO:0000256" key="1">
    <source>
        <dbReference type="ARBA" id="ARBA00023015"/>
    </source>
</evidence>
<evidence type="ECO:0000313" key="8">
    <source>
        <dbReference type="Proteomes" id="UP000030752"/>
    </source>
</evidence>
<keyword evidence="1" id="KW-0805">Transcription regulation</keyword>
<proteinExistence type="predicted"/>
<evidence type="ECO:0000313" key="7">
    <source>
        <dbReference type="EMBL" id="ETN38595.1"/>
    </source>
</evidence>
<dbReference type="eggNOG" id="ENOG502SFXK">
    <property type="taxonomic scope" value="Eukaryota"/>
</dbReference>
<dbReference type="GO" id="GO:0003677">
    <property type="term" value="F:DNA binding"/>
    <property type="evidence" value="ECO:0007669"/>
    <property type="project" value="UniProtKB-KW"/>
</dbReference>
<evidence type="ECO:0000256" key="3">
    <source>
        <dbReference type="ARBA" id="ARBA00023163"/>
    </source>
</evidence>
<dbReference type="HOGENOM" id="CLU_381295_0_0_1"/>
<protein>
    <recommendedName>
        <fullName evidence="6">Zn(2)-C6 fungal-type domain-containing protein</fullName>
    </recommendedName>
</protein>
<dbReference type="InterPro" id="IPR036864">
    <property type="entry name" value="Zn2-C6_fun-type_DNA-bd_sf"/>
</dbReference>
<feature type="region of interest" description="Disordered" evidence="5">
    <location>
        <begin position="307"/>
        <end position="359"/>
    </location>
</feature>
<dbReference type="VEuPathDB" id="FungiDB:HMPREF1541_06632"/>
<feature type="region of interest" description="Disordered" evidence="5">
    <location>
        <begin position="134"/>
        <end position="161"/>
    </location>
</feature>
<dbReference type="STRING" id="1220924.W2RQJ9"/>
<keyword evidence="8" id="KW-1185">Reference proteome</keyword>
<feature type="compositionally biased region" description="Basic and acidic residues" evidence="5">
    <location>
        <begin position="246"/>
        <end position="262"/>
    </location>
</feature>
<dbReference type="InParanoid" id="W2RQJ9"/>
<dbReference type="SUPFAM" id="SSF57701">
    <property type="entry name" value="Zn2/Cys6 DNA-binding domain"/>
    <property type="match status" value="1"/>
</dbReference>
<dbReference type="Proteomes" id="UP000030752">
    <property type="component" value="Unassembled WGS sequence"/>
</dbReference>
<dbReference type="EMBL" id="KB822722">
    <property type="protein sequence ID" value="ETN38595.1"/>
    <property type="molecule type" value="Genomic_DNA"/>
</dbReference>
<gene>
    <name evidence="7" type="ORF">HMPREF1541_06632</name>
</gene>
<evidence type="ECO:0000256" key="2">
    <source>
        <dbReference type="ARBA" id="ARBA00023125"/>
    </source>
</evidence>
<dbReference type="PROSITE" id="PS50048">
    <property type="entry name" value="ZN2_CY6_FUNGAL_2"/>
    <property type="match status" value="1"/>
</dbReference>
<feature type="region of interest" description="Disordered" evidence="5">
    <location>
        <begin position="246"/>
        <end position="277"/>
    </location>
</feature>
<dbReference type="Pfam" id="PF10680">
    <property type="entry name" value="RRN9"/>
    <property type="match status" value="1"/>
</dbReference>
<dbReference type="PROSITE" id="PS00463">
    <property type="entry name" value="ZN2_CY6_FUNGAL_1"/>
    <property type="match status" value="1"/>
</dbReference>
<accession>W2RQJ9</accession>
<feature type="compositionally biased region" description="Basic residues" evidence="5">
    <location>
        <begin position="335"/>
        <end position="345"/>
    </location>
</feature>
<dbReference type="SMART" id="SM00066">
    <property type="entry name" value="GAL4"/>
    <property type="match status" value="1"/>
</dbReference>
<feature type="region of interest" description="Disordered" evidence="5">
    <location>
        <begin position="87"/>
        <end position="116"/>
    </location>
</feature>
<sequence>MADDDSDANYVDDRPPAIARTSPTTDDNFNKRPDTYLTRPNRYFGPESTWLTWTEQDRLAAHSLDQARSENLGLHLFNAHALKRKADAQLPIGRKSEKGKRRASSATSDSEHVPQGLRVPRYWTAWPLRPDDVPRESEETFAKGDSSFPAARDPQPSEDLQDCLIAITTRLARERWRSREWEAELPKNTAVKIEQGISSGKPAGLKPESDMSDAAETLSSGPESDSDDGHPGIRSQVYLAEEDVIEHEPEGSDPKTDDFPLEKEEDQVPSPIVDDDKARRVLLPSTRHNLSKLDDLLVGLHKARRAYASKRTRARRSSTTSDADEHQPSTPTTTRRSRSRRRMRSASRASETSIDSMNTGISATSKQKLQLRDWSDVLGMAALTGWDLQVVQRASERCARLFEENMLFRTFHEGSRATNEKSNFTEHHAINAEGDSDDEEEEEATTQPLLRISGACDACSRRRESCDPADPRPGSGLCRRCVDHGLVCSGIVTELVPRGTACPFRFCERHRKPFKKAYHLQRHLESAHGGDLPAASSSPARSPASDGCLVSADQYTCPVVSCPRHGKPFNEGAKLYRHIRNMHPEVDVEEVKRLETQRRGERRGRWRDERRRRIGVRSRSKSLGAPSSPSKAVDTGGEELKDD</sequence>
<evidence type="ECO:0000256" key="5">
    <source>
        <dbReference type="SAM" id="MobiDB-lite"/>
    </source>
</evidence>
<evidence type="ECO:0000256" key="4">
    <source>
        <dbReference type="ARBA" id="ARBA00023242"/>
    </source>
</evidence>
<dbReference type="InterPro" id="IPR019622">
    <property type="entry name" value="Rrn9_dom"/>
</dbReference>
<dbReference type="Pfam" id="PF00172">
    <property type="entry name" value="Zn_clus"/>
    <property type="match status" value="1"/>
</dbReference>
<feature type="compositionally biased region" description="Basic residues" evidence="5">
    <location>
        <begin position="307"/>
        <end position="316"/>
    </location>
</feature>